<sequence length="115" mass="13411">MDAILVVFVAIGLSVNYKLKIEKDTLSYQMLILTLPIYQKQVAHDKIIEIRFKRVGWATKGAIVHVKKGFNIRVILFTPQTVFEEITQFAFENNIHITKTKDYKILETKTREIRS</sequence>
<dbReference type="EMBL" id="CP063356">
    <property type="protein sequence ID" value="QOY38149.2"/>
    <property type="molecule type" value="Genomic_DNA"/>
</dbReference>
<reference evidence="1 2" key="1">
    <citation type="journal article" date="2017" name="Genome Announc.">
        <title>Draft Genome Sequences of Four Alkaliphilic Bacteria Belonging to the Anaerobacillus Genus.</title>
        <authorList>
            <person name="Bassil N.M."/>
            <person name="Lloyd J.R."/>
        </authorList>
    </citation>
    <scope>NUCLEOTIDE SEQUENCE [LARGE SCALE GENOMIC DNA]</scope>
    <source>
        <strain evidence="1 2">NB2006</strain>
    </source>
</reference>
<dbReference type="OrthoDB" id="2427324at2"/>
<evidence type="ECO:0000313" key="1">
    <source>
        <dbReference type="EMBL" id="QOY38149.2"/>
    </source>
</evidence>
<dbReference type="KEGG" id="aia:AWH56_011775"/>
<accession>A0A7S7RDK1</accession>
<reference evidence="1 2" key="2">
    <citation type="journal article" date="2019" name="Int. J. Syst. Evol. Microbiol.">
        <title>Anaerobacillus isosaccharinicus sp. nov., an alkaliphilic bacterium which degrades isosaccharinic acid.</title>
        <authorList>
            <person name="Bassil N.M."/>
            <person name="Lloyd J.R."/>
        </authorList>
    </citation>
    <scope>NUCLEOTIDE SEQUENCE [LARGE SCALE GENOMIC DNA]</scope>
    <source>
        <strain evidence="1 2">NB2006</strain>
    </source>
</reference>
<proteinExistence type="predicted"/>
<protein>
    <submittedName>
        <fullName evidence="1">Uncharacterized protein</fullName>
    </submittedName>
</protein>
<keyword evidence="2" id="KW-1185">Reference proteome</keyword>
<name>A0A7S7RDK1_9BACI</name>
<evidence type="ECO:0000313" key="2">
    <source>
        <dbReference type="Proteomes" id="UP000180175"/>
    </source>
</evidence>
<organism evidence="1 2">
    <name type="scientific">Anaerobacillus isosaccharinicus</name>
    <dbReference type="NCBI Taxonomy" id="1532552"/>
    <lineage>
        <taxon>Bacteria</taxon>
        <taxon>Bacillati</taxon>
        <taxon>Bacillota</taxon>
        <taxon>Bacilli</taxon>
        <taxon>Bacillales</taxon>
        <taxon>Bacillaceae</taxon>
        <taxon>Anaerobacillus</taxon>
    </lineage>
</organism>
<dbReference type="Proteomes" id="UP000180175">
    <property type="component" value="Chromosome"/>
</dbReference>
<gene>
    <name evidence="1" type="ORF">AWH56_011775</name>
</gene>